<dbReference type="SMART" id="SM00487">
    <property type="entry name" value="DEXDc"/>
    <property type="match status" value="1"/>
</dbReference>
<dbReference type="GO" id="GO:0005524">
    <property type="term" value="F:ATP binding"/>
    <property type="evidence" value="ECO:0007669"/>
    <property type="project" value="UniProtKB-KW"/>
</dbReference>
<dbReference type="GO" id="GO:0016787">
    <property type="term" value="F:hydrolase activity"/>
    <property type="evidence" value="ECO:0007669"/>
    <property type="project" value="UniProtKB-KW"/>
</dbReference>
<dbReference type="InterPro" id="IPR014001">
    <property type="entry name" value="Helicase_ATP-bd"/>
</dbReference>
<keyword evidence="3 7" id="KW-0347">Helicase</keyword>
<feature type="domain" description="DEAD-box RNA helicase Q" evidence="10">
    <location>
        <begin position="16"/>
        <end position="44"/>
    </location>
</feature>
<evidence type="ECO:0000313" key="11">
    <source>
        <dbReference type="EMBL" id="CEK10160.1"/>
    </source>
</evidence>
<proteinExistence type="inferred from homology"/>
<dbReference type="GO" id="GO:0005829">
    <property type="term" value="C:cytosol"/>
    <property type="evidence" value="ECO:0007669"/>
    <property type="project" value="TreeGrafter"/>
</dbReference>
<evidence type="ECO:0000259" key="8">
    <source>
        <dbReference type="PROSITE" id="PS51192"/>
    </source>
</evidence>
<dbReference type="EC" id="3.6.4.13" evidence="11"/>
<evidence type="ECO:0000256" key="2">
    <source>
        <dbReference type="ARBA" id="ARBA00022801"/>
    </source>
</evidence>
<name>A0A0A8UMU0_LEGHA</name>
<dbReference type="InterPro" id="IPR001650">
    <property type="entry name" value="Helicase_C-like"/>
</dbReference>
<dbReference type="Proteomes" id="UP000032803">
    <property type="component" value="Chromosome I"/>
</dbReference>
<dbReference type="Gene3D" id="3.30.70.330">
    <property type="match status" value="1"/>
</dbReference>
<evidence type="ECO:0000256" key="5">
    <source>
        <dbReference type="ARBA" id="ARBA00038437"/>
    </source>
</evidence>
<dbReference type="PROSITE" id="PS51194">
    <property type="entry name" value="HELICASE_CTER"/>
    <property type="match status" value="1"/>
</dbReference>
<dbReference type="CDD" id="cd00268">
    <property type="entry name" value="DEADc"/>
    <property type="match status" value="1"/>
</dbReference>
<keyword evidence="12" id="KW-1185">Reference proteome</keyword>
<dbReference type="SMART" id="SM00490">
    <property type="entry name" value="HELICc"/>
    <property type="match status" value="1"/>
</dbReference>
<reference evidence="12" key="1">
    <citation type="submission" date="2014-09" db="EMBL/GenBank/DDBJ databases">
        <authorList>
            <person name="Gomez-Valero L."/>
        </authorList>
    </citation>
    <scope>NUCLEOTIDE SEQUENCE [LARGE SCALE GENOMIC DNA]</scope>
    <source>
        <strain evidence="12">ATCC35250</strain>
    </source>
</reference>
<dbReference type="PROSITE" id="PS51192">
    <property type="entry name" value="HELICASE_ATP_BIND_1"/>
    <property type="match status" value="1"/>
</dbReference>
<evidence type="ECO:0000256" key="1">
    <source>
        <dbReference type="ARBA" id="ARBA00022741"/>
    </source>
</evidence>
<dbReference type="STRING" id="449.LHA_1104"/>
<dbReference type="Gene3D" id="3.40.50.300">
    <property type="entry name" value="P-loop containing nucleotide triphosphate hydrolases"/>
    <property type="match status" value="2"/>
</dbReference>
<dbReference type="InterPro" id="IPR027417">
    <property type="entry name" value="P-loop_NTPase"/>
</dbReference>
<evidence type="ECO:0000256" key="6">
    <source>
        <dbReference type="PROSITE-ProRule" id="PRU00552"/>
    </source>
</evidence>
<dbReference type="EMBL" id="LN681225">
    <property type="protein sequence ID" value="CEK10160.1"/>
    <property type="molecule type" value="Genomic_DNA"/>
</dbReference>
<evidence type="ECO:0000256" key="4">
    <source>
        <dbReference type="ARBA" id="ARBA00022840"/>
    </source>
</evidence>
<dbReference type="PROSITE" id="PS00039">
    <property type="entry name" value="DEAD_ATP_HELICASE"/>
    <property type="match status" value="1"/>
</dbReference>
<dbReference type="Pfam" id="PF03880">
    <property type="entry name" value="DbpA"/>
    <property type="match status" value="1"/>
</dbReference>
<accession>A0A0A8UMU0</accession>
<keyword evidence="4 7" id="KW-0067">ATP-binding</keyword>
<dbReference type="InterPro" id="IPR044742">
    <property type="entry name" value="DEAD/DEAH_RhlB"/>
</dbReference>
<dbReference type="NCBIfam" id="NF008744">
    <property type="entry name" value="PRK11776.1"/>
    <property type="match status" value="1"/>
</dbReference>
<dbReference type="InterPro" id="IPR014014">
    <property type="entry name" value="RNA_helicase_DEAD_Q_motif"/>
</dbReference>
<dbReference type="PATRIC" id="fig|449.7.peg.1365"/>
<dbReference type="InterPro" id="IPR050079">
    <property type="entry name" value="DEAD_box_RNA_helicase"/>
</dbReference>
<evidence type="ECO:0000256" key="7">
    <source>
        <dbReference type="RuleBase" id="RU000492"/>
    </source>
</evidence>
<evidence type="ECO:0000256" key="3">
    <source>
        <dbReference type="ARBA" id="ARBA00022806"/>
    </source>
</evidence>
<dbReference type="InterPro" id="IPR011545">
    <property type="entry name" value="DEAD/DEAH_box_helicase_dom"/>
</dbReference>
<feature type="domain" description="Helicase C-terminal" evidence="9">
    <location>
        <begin position="228"/>
        <end position="391"/>
    </location>
</feature>
<dbReference type="PANTHER" id="PTHR47959:SF1">
    <property type="entry name" value="ATP-DEPENDENT RNA HELICASE DBPA"/>
    <property type="match status" value="1"/>
</dbReference>
<dbReference type="KEGG" id="lha:LHA_1104"/>
<protein>
    <submittedName>
        <fullName evidence="11">ATP-independent RNA helicase dbpA</fullName>
        <ecNumber evidence="11">3.6.4.13</ecNumber>
    </submittedName>
</protein>
<dbReference type="AlphaFoldDB" id="A0A0A8UMU0"/>
<dbReference type="InterPro" id="IPR000629">
    <property type="entry name" value="RNA-helicase_DEAD-box_CS"/>
</dbReference>
<dbReference type="InterPro" id="IPR012677">
    <property type="entry name" value="Nucleotide-bd_a/b_plait_sf"/>
</dbReference>
<keyword evidence="1 7" id="KW-0547">Nucleotide-binding</keyword>
<gene>
    <name evidence="11" type="primary">dbpA</name>
    <name evidence="11" type="ORF">LHA_1104</name>
</gene>
<dbReference type="HOGENOM" id="CLU_003041_21_1_6"/>
<evidence type="ECO:0000259" key="9">
    <source>
        <dbReference type="PROSITE" id="PS51194"/>
    </source>
</evidence>
<evidence type="ECO:0000259" key="10">
    <source>
        <dbReference type="PROSITE" id="PS51195"/>
    </source>
</evidence>
<dbReference type="CDD" id="cd18787">
    <property type="entry name" value="SF2_C_DEAD"/>
    <property type="match status" value="1"/>
</dbReference>
<dbReference type="GO" id="GO:0003724">
    <property type="term" value="F:RNA helicase activity"/>
    <property type="evidence" value="ECO:0007669"/>
    <property type="project" value="UniProtKB-EC"/>
</dbReference>
<dbReference type="InterPro" id="IPR005580">
    <property type="entry name" value="DbpA/CsdA_RNA-bd_dom"/>
</dbReference>
<organism evidence="11 12">
    <name type="scientific">Legionella hackeliae</name>
    <dbReference type="NCBI Taxonomy" id="449"/>
    <lineage>
        <taxon>Bacteria</taxon>
        <taxon>Pseudomonadati</taxon>
        <taxon>Pseudomonadota</taxon>
        <taxon>Gammaproteobacteria</taxon>
        <taxon>Legionellales</taxon>
        <taxon>Legionellaceae</taxon>
        <taxon>Legionella</taxon>
    </lineage>
</organism>
<dbReference type="SUPFAM" id="SSF52540">
    <property type="entry name" value="P-loop containing nucleoside triphosphate hydrolases"/>
    <property type="match status" value="1"/>
</dbReference>
<sequence>MKSTEDLTFPKSMDRLSFCSLTLRDELLTNISSLNYKNMTPIQAQSLPIILNGSDLIAQSKTGSGKTATFGLALLNLLNVELFAVQALVLCPTRELAEQVSQALRRFARLMPNVKILNLSGGMPMKPQLDSLKHGAHIIVGTPGRVQKHLNKESLSLRQLGMLVLDEADRMLDMGFYDAIKEILSFCSKKRQTLLFSATYPAQIKQLSSEFLDNPKHIIIEELENHLDIEQCFYEVSNQANKFLVLKALLVHHQASSTLIFCNTKEQTTQLTTLLNNEGFSAIALNGDLEQIERDQAMIRFVNQSCSILVATDVAARGLDIKELPMVINYELSFEHDVHIHRIGRTGRAGNSGIALSITTPSDAERICLIEQNLAKPLRWGNINTLTNSDITIKLPLMVTLYISAGKKDKISPGDILGALTKDAGIVGDKIGKINISALYSYVAIERSQADKAFRYFQNGKLKGRRVGVKRLQ</sequence>
<dbReference type="GO" id="GO:0003676">
    <property type="term" value="F:nucleic acid binding"/>
    <property type="evidence" value="ECO:0007669"/>
    <property type="project" value="InterPro"/>
</dbReference>
<keyword evidence="2 7" id="KW-0378">Hydrolase</keyword>
<feature type="domain" description="Helicase ATP-binding" evidence="8">
    <location>
        <begin position="47"/>
        <end position="218"/>
    </location>
</feature>
<dbReference type="PROSITE" id="PS51195">
    <property type="entry name" value="Q_MOTIF"/>
    <property type="match status" value="1"/>
</dbReference>
<evidence type="ECO:0000313" key="12">
    <source>
        <dbReference type="Proteomes" id="UP000032803"/>
    </source>
</evidence>
<dbReference type="Pfam" id="PF00271">
    <property type="entry name" value="Helicase_C"/>
    <property type="match status" value="1"/>
</dbReference>
<feature type="short sequence motif" description="Q motif" evidence="6">
    <location>
        <begin position="16"/>
        <end position="44"/>
    </location>
</feature>
<dbReference type="Pfam" id="PF00270">
    <property type="entry name" value="DEAD"/>
    <property type="match status" value="1"/>
</dbReference>
<dbReference type="PANTHER" id="PTHR47959">
    <property type="entry name" value="ATP-DEPENDENT RNA HELICASE RHLE-RELATED"/>
    <property type="match status" value="1"/>
</dbReference>
<comment type="similarity">
    <text evidence="5 7">Belongs to the DEAD box helicase family.</text>
</comment>